<evidence type="ECO:0000256" key="1">
    <source>
        <dbReference type="ARBA" id="ARBA00022679"/>
    </source>
</evidence>
<keyword evidence="4" id="KW-0687">Ribonucleoprotein</keyword>
<dbReference type="Proteomes" id="UP000230161">
    <property type="component" value="Unassembled WGS sequence"/>
</dbReference>
<dbReference type="SUPFAM" id="SSF55729">
    <property type="entry name" value="Acyl-CoA N-acyltransferases (Nat)"/>
    <property type="match status" value="1"/>
</dbReference>
<evidence type="ECO:0000313" key="4">
    <source>
        <dbReference type="EMBL" id="PJJ55752.1"/>
    </source>
</evidence>
<dbReference type="CDD" id="cd04301">
    <property type="entry name" value="NAT_SF"/>
    <property type="match status" value="1"/>
</dbReference>
<dbReference type="PROSITE" id="PS51186">
    <property type="entry name" value="GNAT"/>
    <property type="match status" value="1"/>
</dbReference>
<dbReference type="PANTHER" id="PTHR43877">
    <property type="entry name" value="AMINOALKYLPHOSPHONATE N-ACETYLTRANSFERASE-RELATED-RELATED"/>
    <property type="match status" value="1"/>
</dbReference>
<proteinExistence type="predicted"/>
<dbReference type="RefSeq" id="WP_100345840.1">
    <property type="nucleotide sequence ID" value="NZ_PGFB01000005.1"/>
</dbReference>
<keyword evidence="2" id="KW-0012">Acyltransferase</keyword>
<organism evidence="4 5">
    <name type="scientific">Compostimonas suwonensis</name>
    <dbReference type="NCBI Taxonomy" id="1048394"/>
    <lineage>
        <taxon>Bacteria</taxon>
        <taxon>Bacillati</taxon>
        <taxon>Actinomycetota</taxon>
        <taxon>Actinomycetes</taxon>
        <taxon>Micrococcales</taxon>
        <taxon>Microbacteriaceae</taxon>
        <taxon>Compostimonas</taxon>
    </lineage>
</organism>
<dbReference type="AlphaFoldDB" id="A0A2M9BCU8"/>
<keyword evidence="5" id="KW-1185">Reference proteome</keyword>
<reference evidence="4 5" key="1">
    <citation type="submission" date="2017-11" db="EMBL/GenBank/DDBJ databases">
        <title>Genomic Encyclopedia of Archaeal and Bacterial Type Strains, Phase II (KMG-II): From Individual Species to Whole Genera.</title>
        <authorList>
            <person name="Goeker M."/>
        </authorList>
    </citation>
    <scope>NUCLEOTIDE SEQUENCE [LARGE SCALE GENOMIC DNA]</scope>
    <source>
        <strain evidence="4 5">DSM 25625</strain>
    </source>
</reference>
<comment type="caution">
    <text evidence="4">The sequence shown here is derived from an EMBL/GenBank/DDBJ whole genome shotgun (WGS) entry which is preliminary data.</text>
</comment>
<dbReference type="InterPro" id="IPR016181">
    <property type="entry name" value="Acyl_CoA_acyltransferase"/>
</dbReference>
<evidence type="ECO:0000256" key="2">
    <source>
        <dbReference type="ARBA" id="ARBA00023315"/>
    </source>
</evidence>
<dbReference type="Pfam" id="PF00583">
    <property type="entry name" value="Acetyltransf_1"/>
    <property type="match status" value="1"/>
</dbReference>
<evidence type="ECO:0000313" key="5">
    <source>
        <dbReference type="Proteomes" id="UP000230161"/>
    </source>
</evidence>
<protein>
    <submittedName>
        <fullName evidence="4">Ribosomal protein S18 acetylase RimI-like enzyme</fullName>
    </submittedName>
</protein>
<gene>
    <name evidence="4" type="ORF">CLV54_3103</name>
</gene>
<keyword evidence="1" id="KW-0808">Transferase</keyword>
<keyword evidence="4" id="KW-0689">Ribosomal protein</keyword>
<dbReference type="OrthoDB" id="143110at2"/>
<dbReference type="GO" id="GO:0016747">
    <property type="term" value="F:acyltransferase activity, transferring groups other than amino-acyl groups"/>
    <property type="evidence" value="ECO:0007669"/>
    <property type="project" value="InterPro"/>
</dbReference>
<evidence type="ECO:0000259" key="3">
    <source>
        <dbReference type="PROSITE" id="PS51186"/>
    </source>
</evidence>
<dbReference type="InterPro" id="IPR050832">
    <property type="entry name" value="Bact_Acetyltransf"/>
</dbReference>
<sequence length="178" mass="18686">MTSPTISVATPADAERVAALAAVTFALACPPGTAAEAIEQFIAQNLSAARFEEYLADAGRCVLLADVGGEASGYTMLVFADPHADIDSVLSLRPTVELSKVYVHARHHGAGIAAPLMSETLAAATERGAAGVWLGVNKQNAKAIRFYEKSGFAVVGSKTFQLGPELHDDHVMERALVH</sequence>
<feature type="domain" description="N-acetyltransferase" evidence="3">
    <location>
        <begin position="4"/>
        <end position="177"/>
    </location>
</feature>
<dbReference type="InterPro" id="IPR000182">
    <property type="entry name" value="GNAT_dom"/>
</dbReference>
<dbReference type="EMBL" id="PGFB01000005">
    <property type="protein sequence ID" value="PJJ55752.1"/>
    <property type="molecule type" value="Genomic_DNA"/>
</dbReference>
<accession>A0A2M9BCU8</accession>
<name>A0A2M9BCU8_9MICO</name>
<dbReference type="Gene3D" id="3.40.630.30">
    <property type="match status" value="1"/>
</dbReference>
<dbReference type="GO" id="GO:0005840">
    <property type="term" value="C:ribosome"/>
    <property type="evidence" value="ECO:0007669"/>
    <property type="project" value="UniProtKB-KW"/>
</dbReference>